<sequence length="935" mass="103279">MSVSNTGQEVTLADEKAEPKQNKHNAIIAWTIAGISLVSLLIVSYQAILFGGWKFSFTNVNYSFLPFASAGTATSGPQLSDPADNFLPIAFSTFHPLHYTEWLSQIGIGTQQSLNTYLSPLAYFYLLPFDIAQILISMVKLVVAFIAMFMLIRQFGYTWKGALISGISYACCSVMIMWNGWQHSEVTMYAPFIVLLLDKALKSLKAYYFIIFAVVLGLMLLAGMPTYVAYFMYMAGAFALYYGIVSYRKSPKNMLIYFGGFGLAVVFGALLSLPCTGQLLTSVGSNGYAESRGSSATAVLPLSQLKTMFFPYMTIASNVHPNEGTIYAGILAIVTLPLSVINIRKKRVGFFIITGLITMVFVFTHWLDPVYNLLPFVHTSLKYRVLVLLDFSLAVLAGINMDVILNTRFESMRERIKIWVAAAAGIALFVFMAFRVRPLLSDATDAAKTHYLIACVVVAIFAVAVIIQTLIAKQMVSCVCAVSIMGGVVADMGYFSSQYWPLIEKSAPAIPEPTDTVKYLQRNTQNQEKIMSFGTWTLFPQTNMYYGLRDIGGHSFLYTNQDVHSYYTALDSNAFVTGTRTGFQAIDNVNLAKYMGIKYVLGASDASMDMGDRIVPQTIIKPIGPLNGDNVIRQTFVATDNNLSQIRVRLGLYRPDRKTGTATITVKDEPGHIVARSSVSLSKVIDNEMADFSFDAIQDSKGKTYELSVSFDTAGDDTGVAVYASDRNEYQGNLYDSSGAKQPGDLDMTCLYGDVRMGKDGLITRELPEYSNEVQLTDTVKLLDSEADVLNAMGKSYDSSTVYFSKEKSEKVVASSQNSLTSDEKISNTSVNTDGSMSFNVHVNEARYVLINEYNDGSWNAYVDGQKVNVLKGNYLFRAVRIPAGTHRVELRYESLTMHKISMVSAVSAAMLVVLAGVERYIAWRRNHELATSEE</sequence>
<feature type="transmembrane region" description="Helical" evidence="1">
    <location>
        <begin position="901"/>
        <end position="918"/>
    </location>
</feature>
<evidence type="ECO:0000256" key="1">
    <source>
        <dbReference type="SAM" id="Phobius"/>
    </source>
</evidence>
<protein>
    <submittedName>
        <fullName evidence="2">YfhO family protein</fullName>
    </submittedName>
</protein>
<dbReference type="PANTHER" id="PTHR38454">
    <property type="entry name" value="INTEGRAL MEMBRANE PROTEIN-RELATED"/>
    <property type="match status" value="1"/>
</dbReference>
<dbReference type="Proteomes" id="UP000475155">
    <property type="component" value="Unassembled WGS sequence"/>
</dbReference>
<evidence type="ECO:0000313" key="2">
    <source>
        <dbReference type="EMBL" id="NEH11437.1"/>
    </source>
</evidence>
<proteinExistence type="predicted"/>
<feature type="transmembrane region" description="Helical" evidence="1">
    <location>
        <begin position="418"/>
        <end position="437"/>
    </location>
</feature>
<keyword evidence="1" id="KW-0472">Membrane</keyword>
<feature type="transmembrane region" description="Helical" evidence="1">
    <location>
        <begin position="161"/>
        <end position="180"/>
    </location>
</feature>
<keyword evidence="1" id="KW-0812">Transmembrane</keyword>
<dbReference type="Pfam" id="PF09586">
    <property type="entry name" value="YfhO"/>
    <property type="match status" value="2"/>
</dbReference>
<dbReference type="InterPro" id="IPR018580">
    <property type="entry name" value="Uncharacterised_YfhO"/>
</dbReference>
<name>A0ABX0C8G7_9BIFI</name>
<comment type="caution">
    <text evidence="2">The sequence shown here is derived from an EMBL/GenBank/DDBJ whole genome shotgun (WGS) entry which is preliminary data.</text>
</comment>
<keyword evidence="3" id="KW-1185">Reference proteome</keyword>
<feature type="transmembrane region" description="Helical" evidence="1">
    <location>
        <begin position="324"/>
        <end position="341"/>
    </location>
</feature>
<organism evidence="2 3">
    <name type="scientific">Bifidobacterium saimiriisciurei</name>
    <dbReference type="NCBI Taxonomy" id="2661627"/>
    <lineage>
        <taxon>Bacteria</taxon>
        <taxon>Bacillati</taxon>
        <taxon>Actinomycetota</taxon>
        <taxon>Actinomycetes</taxon>
        <taxon>Bifidobacteriales</taxon>
        <taxon>Bifidobacteriaceae</taxon>
        <taxon>Bifidobacterium</taxon>
    </lineage>
</organism>
<gene>
    <name evidence="2" type="ORF">GFD18_04945</name>
</gene>
<evidence type="ECO:0000313" key="3">
    <source>
        <dbReference type="Proteomes" id="UP000475155"/>
    </source>
</evidence>
<feature type="transmembrane region" description="Helical" evidence="1">
    <location>
        <begin position="348"/>
        <end position="367"/>
    </location>
</feature>
<feature type="transmembrane region" description="Helical" evidence="1">
    <location>
        <begin position="449"/>
        <end position="471"/>
    </location>
</feature>
<accession>A0ABX0C8G7</accession>
<keyword evidence="1" id="KW-1133">Transmembrane helix</keyword>
<feature type="transmembrane region" description="Helical" evidence="1">
    <location>
        <begin position="387"/>
        <end position="406"/>
    </location>
</feature>
<feature type="transmembrane region" description="Helical" evidence="1">
    <location>
        <begin position="478"/>
        <end position="496"/>
    </location>
</feature>
<feature type="transmembrane region" description="Helical" evidence="1">
    <location>
        <begin position="206"/>
        <end position="224"/>
    </location>
</feature>
<reference evidence="2 3" key="1">
    <citation type="submission" date="2019-10" db="EMBL/GenBank/DDBJ databases">
        <title>Bifidobacterium from non-human primates.</title>
        <authorList>
            <person name="Modesto M."/>
        </authorList>
    </citation>
    <scope>NUCLEOTIDE SEQUENCE [LARGE SCALE GENOMIC DNA]</scope>
    <source>
        <strain evidence="2 3">SMA1</strain>
    </source>
</reference>
<dbReference type="PANTHER" id="PTHR38454:SF1">
    <property type="entry name" value="INTEGRAL MEMBRANE PROTEIN"/>
    <property type="match status" value="1"/>
</dbReference>
<dbReference type="EMBL" id="WHZU01000006">
    <property type="protein sequence ID" value="NEH11437.1"/>
    <property type="molecule type" value="Genomic_DNA"/>
</dbReference>
<feature type="transmembrane region" description="Helical" evidence="1">
    <location>
        <begin position="254"/>
        <end position="273"/>
    </location>
</feature>
<feature type="transmembrane region" description="Helical" evidence="1">
    <location>
        <begin position="122"/>
        <end position="149"/>
    </location>
</feature>
<feature type="transmembrane region" description="Helical" evidence="1">
    <location>
        <begin position="26"/>
        <end position="48"/>
    </location>
</feature>